<reference evidence="1 2" key="1">
    <citation type="submission" date="2020-08" db="EMBL/GenBank/DDBJ databases">
        <title>Genomic Encyclopedia of Type Strains, Phase III (KMG-III): the genomes of soil and plant-associated and newly described type strains.</title>
        <authorList>
            <person name="Whitman W."/>
        </authorList>
    </citation>
    <scope>NUCLEOTIDE SEQUENCE [LARGE SCALE GENOMIC DNA]</scope>
    <source>
        <strain evidence="1 2">CECT 5831</strain>
    </source>
</reference>
<protein>
    <submittedName>
        <fullName evidence="1">Uncharacterized protein</fullName>
    </submittedName>
</protein>
<organism evidence="1 2">
    <name type="scientific">Paenibacillus rhizosphaerae</name>
    <dbReference type="NCBI Taxonomy" id="297318"/>
    <lineage>
        <taxon>Bacteria</taxon>
        <taxon>Bacillati</taxon>
        <taxon>Bacillota</taxon>
        <taxon>Bacilli</taxon>
        <taxon>Bacillales</taxon>
        <taxon>Paenibacillaceae</taxon>
        <taxon>Paenibacillus</taxon>
    </lineage>
</organism>
<dbReference type="EMBL" id="JACHXJ010000001">
    <property type="protein sequence ID" value="MBB3126241.1"/>
    <property type="molecule type" value="Genomic_DNA"/>
</dbReference>
<evidence type="ECO:0000313" key="2">
    <source>
        <dbReference type="Proteomes" id="UP000517523"/>
    </source>
</evidence>
<dbReference type="AlphaFoldDB" id="A0A839THS6"/>
<evidence type="ECO:0000313" key="1">
    <source>
        <dbReference type="EMBL" id="MBB3126241.1"/>
    </source>
</evidence>
<name>A0A839THS6_9BACL</name>
<sequence>MPGTRHGHLQPTWMYPVHVVQAVVKGYDDVNQWIVLDQAAVLERRTDPNP</sequence>
<dbReference type="Proteomes" id="UP000517523">
    <property type="component" value="Unassembled WGS sequence"/>
</dbReference>
<comment type="caution">
    <text evidence="1">The sequence shown here is derived from an EMBL/GenBank/DDBJ whole genome shotgun (WGS) entry which is preliminary data.</text>
</comment>
<dbReference type="RefSeq" id="WP_183579087.1">
    <property type="nucleotide sequence ID" value="NZ_JACHXJ010000001.1"/>
</dbReference>
<accession>A0A839THS6</accession>
<gene>
    <name evidence="1" type="ORF">FHS19_000895</name>
</gene>
<proteinExistence type="predicted"/>